<gene>
    <name evidence="1" type="ORF">GGD89_000405</name>
</gene>
<evidence type="ECO:0000313" key="2">
    <source>
        <dbReference type="Proteomes" id="UP000554286"/>
    </source>
</evidence>
<keyword evidence="2" id="KW-1185">Reference proteome</keyword>
<organism evidence="1 2">
    <name type="scientific">Roseospira visakhapatnamensis</name>
    <dbReference type="NCBI Taxonomy" id="390880"/>
    <lineage>
        <taxon>Bacteria</taxon>
        <taxon>Pseudomonadati</taxon>
        <taxon>Pseudomonadota</taxon>
        <taxon>Alphaproteobacteria</taxon>
        <taxon>Rhodospirillales</taxon>
        <taxon>Rhodospirillaceae</taxon>
        <taxon>Roseospira</taxon>
    </lineage>
</organism>
<sequence>MTTPTTDPAVAACAAGINETAILHDLLVEILGNARSGDTKWVLARTADALDTCDRLTAILELET</sequence>
<dbReference type="AlphaFoldDB" id="A0A7W6W8G3"/>
<dbReference type="Proteomes" id="UP000554286">
    <property type="component" value="Unassembled WGS sequence"/>
</dbReference>
<comment type="caution">
    <text evidence="1">The sequence shown here is derived from an EMBL/GenBank/DDBJ whole genome shotgun (WGS) entry which is preliminary data.</text>
</comment>
<dbReference type="RefSeq" id="WP_184042430.1">
    <property type="nucleotide sequence ID" value="NZ_JACIGK010000002.1"/>
</dbReference>
<protein>
    <submittedName>
        <fullName evidence="1">Uncharacterized protein</fullName>
    </submittedName>
</protein>
<proteinExistence type="predicted"/>
<reference evidence="1 2" key="1">
    <citation type="submission" date="2020-08" db="EMBL/GenBank/DDBJ databases">
        <title>Genome sequencing of Purple Non-Sulfur Bacteria from various extreme environments.</title>
        <authorList>
            <person name="Mayer M."/>
        </authorList>
    </citation>
    <scope>NUCLEOTIDE SEQUENCE [LARGE SCALE GENOMIC DNA]</scope>
    <source>
        <strain evidence="1 2">JA131</strain>
    </source>
</reference>
<accession>A0A7W6W8G3</accession>
<dbReference type="EMBL" id="JACIGK010000002">
    <property type="protein sequence ID" value="MBB4264798.1"/>
    <property type="molecule type" value="Genomic_DNA"/>
</dbReference>
<name>A0A7W6W8G3_9PROT</name>
<evidence type="ECO:0000313" key="1">
    <source>
        <dbReference type="EMBL" id="MBB4264798.1"/>
    </source>
</evidence>